<dbReference type="PATRIC" id="fig|1303.77.peg.1085"/>
<accession>A0A139P167</accession>
<protein>
    <submittedName>
        <fullName evidence="1">Phage protein</fullName>
    </submittedName>
</protein>
<comment type="caution">
    <text evidence="1">The sequence shown here is derived from an EMBL/GenBank/DDBJ whole genome shotgun (WGS) entry which is preliminary data.</text>
</comment>
<gene>
    <name evidence="1" type="ORF">SORDD14_00954</name>
</gene>
<name>A0A139P167_STROR</name>
<reference evidence="1 2" key="1">
    <citation type="submission" date="2016-01" db="EMBL/GenBank/DDBJ databases">
        <title>Highly variable Streptococcus oralis are common among viridans streptococci isolated from primates.</title>
        <authorList>
            <person name="Denapaite D."/>
            <person name="Rieger M."/>
            <person name="Koendgen S."/>
            <person name="Brueckner R."/>
            <person name="Ochigava I."/>
            <person name="Kappeler P."/>
            <person name="Maetz-Rensing K."/>
            <person name="Leendertz F."/>
            <person name="Hakenbeck R."/>
        </authorList>
    </citation>
    <scope>NUCLEOTIDE SEQUENCE [LARGE SCALE GENOMIC DNA]</scope>
    <source>
        <strain evidence="1 2">DD14</strain>
    </source>
</reference>
<evidence type="ECO:0000313" key="1">
    <source>
        <dbReference type="EMBL" id="KXT82001.1"/>
    </source>
</evidence>
<proteinExistence type="predicted"/>
<evidence type="ECO:0000313" key="2">
    <source>
        <dbReference type="Proteomes" id="UP000070497"/>
    </source>
</evidence>
<sequence length="113" mass="12890">MMEDFKEKVNGVYGWSIENGKLKPPKQVLPQAVKDRADYFWEMSEDGMTFMGAMECIFADEEPEDYDWGATKDWLPKSKEFDEWVGYQLGLAQLVIAVYLIYGGGKDESAGID</sequence>
<organism evidence="1 2">
    <name type="scientific">Streptococcus oralis</name>
    <dbReference type="NCBI Taxonomy" id="1303"/>
    <lineage>
        <taxon>Bacteria</taxon>
        <taxon>Bacillati</taxon>
        <taxon>Bacillota</taxon>
        <taxon>Bacilli</taxon>
        <taxon>Lactobacillales</taxon>
        <taxon>Streptococcaceae</taxon>
        <taxon>Streptococcus</taxon>
    </lineage>
</organism>
<dbReference type="EMBL" id="LQRI01000149">
    <property type="protein sequence ID" value="KXT82001.1"/>
    <property type="molecule type" value="Genomic_DNA"/>
</dbReference>
<dbReference type="Proteomes" id="UP000070497">
    <property type="component" value="Unassembled WGS sequence"/>
</dbReference>
<dbReference type="RefSeq" id="WP_252897242.1">
    <property type="nucleotide sequence ID" value="NZ_KQ969337.1"/>
</dbReference>
<dbReference type="AlphaFoldDB" id="A0A139P167"/>